<name>A0A0M5TIU0_9GAMM</name>
<reference evidence="2 3" key="1">
    <citation type="submission" date="2015-09" db="EMBL/GenBank/DDBJ databases">
        <title>Complete genome of Psychrobacter urativorans R10.10B.</title>
        <authorList>
            <person name="See-Too W.S."/>
            <person name="Chan K.G."/>
        </authorList>
    </citation>
    <scope>NUCLEOTIDE SEQUENCE [LARGE SCALE GENOMIC DNA]</scope>
    <source>
        <strain evidence="2 3">R10.10B</strain>
    </source>
</reference>
<dbReference type="InterPro" id="IPR006917">
    <property type="entry name" value="SOUL_heme-bd"/>
</dbReference>
<proteinExistence type="predicted"/>
<dbReference type="Gene3D" id="3.20.80.10">
    <property type="entry name" value="Regulatory factor, effector binding domain"/>
    <property type="match status" value="2"/>
</dbReference>
<dbReference type="InterPro" id="IPR011256">
    <property type="entry name" value="Reg_factor_effector_dom_sf"/>
</dbReference>
<dbReference type="Pfam" id="PF04832">
    <property type="entry name" value="SOUL"/>
    <property type="match status" value="2"/>
</dbReference>
<keyword evidence="1" id="KW-0732">Signal</keyword>
<dbReference type="KEGG" id="pur:AOC03_10695"/>
<dbReference type="PANTHER" id="PTHR11220">
    <property type="entry name" value="HEME-BINDING PROTEIN-RELATED"/>
    <property type="match status" value="1"/>
</dbReference>
<dbReference type="SUPFAM" id="SSF55136">
    <property type="entry name" value="Probable bacterial effector-binding domain"/>
    <property type="match status" value="1"/>
</dbReference>
<dbReference type="EMBL" id="CP012678">
    <property type="protein sequence ID" value="ALF60450.1"/>
    <property type="molecule type" value="Genomic_DNA"/>
</dbReference>
<accession>A0A0M5TIU0</accession>
<organism evidence="2 3">
    <name type="scientific">Psychrobacter urativorans</name>
    <dbReference type="NCBI Taxonomy" id="45610"/>
    <lineage>
        <taxon>Bacteria</taxon>
        <taxon>Pseudomonadati</taxon>
        <taxon>Pseudomonadota</taxon>
        <taxon>Gammaproteobacteria</taxon>
        <taxon>Moraxellales</taxon>
        <taxon>Moraxellaceae</taxon>
        <taxon>Psychrobacter</taxon>
    </lineage>
</organism>
<dbReference type="Proteomes" id="UP000059847">
    <property type="component" value="Chromosome"/>
</dbReference>
<evidence type="ECO:0000313" key="2">
    <source>
        <dbReference type="EMBL" id="ALF60450.1"/>
    </source>
</evidence>
<dbReference type="AlphaFoldDB" id="A0A0M5TIU0"/>
<keyword evidence="3" id="KW-1185">Reference proteome</keyword>
<dbReference type="PANTHER" id="PTHR11220:SF58">
    <property type="entry name" value="SOUL HEME-BINDING FAMILY PROTEIN"/>
    <property type="match status" value="1"/>
</dbReference>
<feature type="signal peptide" evidence="1">
    <location>
        <begin position="1"/>
        <end position="21"/>
    </location>
</feature>
<sequence length="221" mass="24840">MKTAIYLSLGILLFIPGVAMATEEPNYTILVKTEDFELRRYDAQIVAQTWVTGDQDAASRQGFKILADYIFGNNVSYSGAASSSKISMTAPVMMQPQAVNENASKGEPSKIAMTAPVMMKQEDNKWRMQFIMPSHYTMQTLPKPNNPDITIAELPVKTYAVIKFSGLAGTQKVEAKTKELQTWMQSQKLVGTAEPELARYNPPWTLPFMRRNEIMIAYQQK</sequence>
<evidence type="ECO:0000313" key="3">
    <source>
        <dbReference type="Proteomes" id="UP000059847"/>
    </source>
</evidence>
<protein>
    <submittedName>
        <fullName evidence="2">Heme-binding protein</fullName>
    </submittedName>
</protein>
<feature type="chain" id="PRO_5005806169" evidence="1">
    <location>
        <begin position="22"/>
        <end position="221"/>
    </location>
</feature>
<gene>
    <name evidence="2" type="ORF">AOC03_10695</name>
</gene>
<evidence type="ECO:0000256" key="1">
    <source>
        <dbReference type="SAM" id="SignalP"/>
    </source>
</evidence>